<keyword evidence="3" id="KW-1185">Reference proteome</keyword>
<reference evidence="3" key="2">
    <citation type="submission" date="2013-04" db="EMBL/GenBank/DDBJ databases">
        <title>Genomic mechanisms accounting for the adaptation to parasitism in nematode-trapping fungi.</title>
        <authorList>
            <person name="Ahren D.G."/>
        </authorList>
    </citation>
    <scope>NUCLEOTIDE SEQUENCE [LARGE SCALE GENOMIC DNA]</scope>
    <source>
        <strain evidence="3">CBS 200.50</strain>
    </source>
</reference>
<evidence type="ECO:0000256" key="1">
    <source>
        <dbReference type="SAM" id="SignalP"/>
    </source>
</evidence>
<accession>S8C1K4</accession>
<dbReference type="Proteomes" id="UP000015100">
    <property type="component" value="Unassembled WGS sequence"/>
</dbReference>
<organism evidence="2 3">
    <name type="scientific">Dactylellina haptotyla (strain CBS 200.50)</name>
    <name type="common">Nematode-trapping fungus</name>
    <name type="synonym">Monacrosporium haptotylum</name>
    <dbReference type="NCBI Taxonomy" id="1284197"/>
    <lineage>
        <taxon>Eukaryota</taxon>
        <taxon>Fungi</taxon>
        <taxon>Dikarya</taxon>
        <taxon>Ascomycota</taxon>
        <taxon>Pezizomycotina</taxon>
        <taxon>Orbiliomycetes</taxon>
        <taxon>Orbiliales</taxon>
        <taxon>Orbiliaceae</taxon>
        <taxon>Dactylellina</taxon>
    </lineage>
</organism>
<name>S8C1K4_DACHA</name>
<proteinExistence type="predicted"/>
<sequence>MRSHEIGNTSFFLLAFTLASFVLPAATLPVPTDIYIERGYYESQSRYYYWQLGRQLQMHPGVGIRDTRMYSDCSDHGVDGEVATPDGVFPPAGNAGHAHFKFATPDVEIQFDMPSEQGFEDYTPMGGAYGGDSKGQNPLNVNIDMDEGAQDMAWW</sequence>
<dbReference type="HOGENOM" id="CLU_1695397_0_0_1"/>
<keyword evidence="1" id="KW-0732">Signal</keyword>
<evidence type="ECO:0000313" key="2">
    <source>
        <dbReference type="EMBL" id="EPS45628.1"/>
    </source>
</evidence>
<feature type="signal peptide" evidence="1">
    <location>
        <begin position="1"/>
        <end position="27"/>
    </location>
</feature>
<reference evidence="2 3" key="1">
    <citation type="journal article" date="2013" name="PLoS Genet.">
        <title>Genomic mechanisms accounting for the adaptation to parasitism in nematode-trapping fungi.</title>
        <authorList>
            <person name="Meerupati T."/>
            <person name="Andersson K.M."/>
            <person name="Friman E."/>
            <person name="Kumar D."/>
            <person name="Tunlid A."/>
            <person name="Ahren D."/>
        </authorList>
    </citation>
    <scope>NUCLEOTIDE SEQUENCE [LARGE SCALE GENOMIC DNA]</scope>
    <source>
        <strain evidence="2 3">CBS 200.50</strain>
    </source>
</reference>
<protein>
    <submittedName>
        <fullName evidence="2">Uncharacterized protein</fullName>
    </submittedName>
</protein>
<dbReference type="EMBL" id="AQGS01000010">
    <property type="protein sequence ID" value="EPS45628.1"/>
    <property type="molecule type" value="Genomic_DNA"/>
</dbReference>
<gene>
    <name evidence="2" type="ORF">H072_374</name>
</gene>
<evidence type="ECO:0000313" key="3">
    <source>
        <dbReference type="Proteomes" id="UP000015100"/>
    </source>
</evidence>
<comment type="caution">
    <text evidence="2">The sequence shown here is derived from an EMBL/GenBank/DDBJ whole genome shotgun (WGS) entry which is preliminary data.</text>
</comment>
<feature type="chain" id="PRO_5004561782" evidence="1">
    <location>
        <begin position="28"/>
        <end position="155"/>
    </location>
</feature>
<dbReference type="AlphaFoldDB" id="S8C1K4"/>